<sequence length="180" mass="19898">MNKEEHVLKIIGCSLLVLLLLLTGCAPVPQSYSMPEYKGRSLTIGVVGGAPSVRENNVSFVTLNKADLEKGTANLTRYDAVFIMKKHVSHFEALMEKNELNLEDGVPIFFLQSSNIPDPLLSGEGLLRKNTSESNEFALGYVKKGEQNKTFSLVLDEQNDPFSNLENAYTILFKTIESGI</sequence>
<comment type="caution">
    <text evidence="1">The sequence shown here is derived from an EMBL/GenBank/DDBJ whole genome shotgun (WGS) entry which is preliminary data.</text>
</comment>
<protein>
    <recommendedName>
        <fullName evidence="3">Lipoprotein</fullName>
    </recommendedName>
</protein>
<reference evidence="1 2" key="1">
    <citation type="submission" date="2016-11" db="EMBL/GenBank/DDBJ databases">
        <title>Paenibacillus species isolates.</title>
        <authorList>
            <person name="Beno S.M."/>
        </authorList>
    </citation>
    <scope>NUCLEOTIDE SEQUENCE [LARGE SCALE GENOMIC DNA]</scope>
    <source>
        <strain evidence="1 2">FSL R5-0378</strain>
    </source>
</reference>
<organism evidence="1 2">
    <name type="scientific">Paenibacillus rhizosphaerae</name>
    <dbReference type="NCBI Taxonomy" id="297318"/>
    <lineage>
        <taxon>Bacteria</taxon>
        <taxon>Bacillati</taxon>
        <taxon>Bacillota</taxon>
        <taxon>Bacilli</taxon>
        <taxon>Bacillales</taxon>
        <taxon>Paenibacillaceae</taxon>
        <taxon>Paenibacillus</taxon>
    </lineage>
</organism>
<dbReference type="Proteomes" id="UP000187172">
    <property type="component" value="Unassembled WGS sequence"/>
</dbReference>
<dbReference type="AlphaFoldDB" id="A0A1R1EP15"/>
<gene>
    <name evidence="1" type="ORF">BK138_16830</name>
</gene>
<dbReference type="PROSITE" id="PS51257">
    <property type="entry name" value="PROKAR_LIPOPROTEIN"/>
    <property type="match status" value="1"/>
</dbReference>
<dbReference type="RefSeq" id="WP_076170908.1">
    <property type="nucleotide sequence ID" value="NZ_MRTP01000004.1"/>
</dbReference>
<evidence type="ECO:0000313" key="2">
    <source>
        <dbReference type="Proteomes" id="UP000187172"/>
    </source>
</evidence>
<proteinExistence type="predicted"/>
<evidence type="ECO:0008006" key="3">
    <source>
        <dbReference type="Google" id="ProtNLM"/>
    </source>
</evidence>
<keyword evidence="2" id="KW-1185">Reference proteome</keyword>
<name>A0A1R1EP15_9BACL</name>
<evidence type="ECO:0000313" key="1">
    <source>
        <dbReference type="EMBL" id="OMF53509.1"/>
    </source>
</evidence>
<accession>A0A1R1EP15</accession>
<dbReference type="EMBL" id="MRTP01000004">
    <property type="protein sequence ID" value="OMF53509.1"/>
    <property type="molecule type" value="Genomic_DNA"/>
</dbReference>